<evidence type="ECO:0000256" key="1">
    <source>
        <dbReference type="ARBA" id="ARBA00009437"/>
    </source>
</evidence>
<evidence type="ECO:0000256" key="2">
    <source>
        <dbReference type="ARBA" id="ARBA00023015"/>
    </source>
</evidence>
<evidence type="ECO:0000256" key="3">
    <source>
        <dbReference type="ARBA" id="ARBA00023125"/>
    </source>
</evidence>
<evidence type="ECO:0000313" key="6">
    <source>
        <dbReference type="EMBL" id="GEP56053.1"/>
    </source>
</evidence>
<dbReference type="FunFam" id="1.10.10.10:FF:000001">
    <property type="entry name" value="LysR family transcriptional regulator"/>
    <property type="match status" value="1"/>
</dbReference>
<dbReference type="GO" id="GO:0006351">
    <property type="term" value="P:DNA-templated transcription"/>
    <property type="evidence" value="ECO:0007669"/>
    <property type="project" value="TreeGrafter"/>
</dbReference>
<dbReference type="SUPFAM" id="SSF46785">
    <property type="entry name" value="Winged helix' DNA-binding domain"/>
    <property type="match status" value="1"/>
</dbReference>
<feature type="domain" description="HTH lysR-type" evidence="5">
    <location>
        <begin position="1"/>
        <end position="61"/>
    </location>
</feature>
<evidence type="ECO:0000259" key="5">
    <source>
        <dbReference type="PROSITE" id="PS50931"/>
    </source>
</evidence>
<dbReference type="InterPro" id="IPR036390">
    <property type="entry name" value="WH_DNA-bd_sf"/>
</dbReference>
<name>A0A512NAT8_9HYPH</name>
<gene>
    <name evidence="6" type="ORF">RSO01_32190</name>
</gene>
<organism evidence="6 7">
    <name type="scientific">Reyranella soli</name>
    <dbReference type="NCBI Taxonomy" id="1230389"/>
    <lineage>
        <taxon>Bacteria</taxon>
        <taxon>Pseudomonadati</taxon>
        <taxon>Pseudomonadota</taxon>
        <taxon>Alphaproteobacteria</taxon>
        <taxon>Hyphomicrobiales</taxon>
        <taxon>Reyranellaceae</taxon>
        <taxon>Reyranella</taxon>
    </lineage>
</organism>
<keyword evidence="2" id="KW-0805">Transcription regulation</keyword>
<dbReference type="Pfam" id="PF03466">
    <property type="entry name" value="LysR_substrate"/>
    <property type="match status" value="1"/>
</dbReference>
<dbReference type="Gene3D" id="3.40.190.290">
    <property type="match status" value="1"/>
</dbReference>
<dbReference type="PANTHER" id="PTHR30537:SF1">
    <property type="entry name" value="HTH-TYPE TRANSCRIPTIONAL REGULATOR PGRR"/>
    <property type="match status" value="1"/>
</dbReference>
<accession>A0A512NAT8</accession>
<evidence type="ECO:0000313" key="7">
    <source>
        <dbReference type="Proteomes" id="UP000321058"/>
    </source>
</evidence>
<dbReference type="PANTHER" id="PTHR30537">
    <property type="entry name" value="HTH-TYPE TRANSCRIPTIONAL REGULATOR"/>
    <property type="match status" value="1"/>
</dbReference>
<reference evidence="6 7" key="1">
    <citation type="submission" date="2019-07" db="EMBL/GenBank/DDBJ databases">
        <title>Whole genome shotgun sequence of Reyranella soli NBRC 108950.</title>
        <authorList>
            <person name="Hosoyama A."/>
            <person name="Uohara A."/>
            <person name="Ohji S."/>
            <person name="Ichikawa N."/>
        </authorList>
    </citation>
    <scope>NUCLEOTIDE SEQUENCE [LARGE SCALE GENOMIC DNA]</scope>
    <source>
        <strain evidence="6 7">NBRC 108950</strain>
    </source>
</reference>
<dbReference type="InterPro" id="IPR058163">
    <property type="entry name" value="LysR-type_TF_proteobact-type"/>
</dbReference>
<dbReference type="InterPro" id="IPR005119">
    <property type="entry name" value="LysR_subst-bd"/>
</dbReference>
<dbReference type="Proteomes" id="UP000321058">
    <property type="component" value="Unassembled WGS sequence"/>
</dbReference>
<keyword evidence="7" id="KW-1185">Reference proteome</keyword>
<dbReference type="SUPFAM" id="SSF53850">
    <property type="entry name" value="Periplasmic binding protein-like II"/>
    <property type="match status" value="1"/>
</dbReference>
<dbReference type="AlphaFoldDB" id="A0A512NAT8"/>
<dbReference type="InterPro" id="IPR000847">
    <property type="entry name" value="LysR_HTH_N"/>
</dbReference>
<dbReference type="GO" id="GO:0003700">
    <property type="term" value="F:DNA-binding transcription factor activity"/>
    <property type="evidence" value="ECO:0007669"/>
    <property type="project" value="InterPro"/>
</dbReference>
<dbReference type="PROSITE" id="PS50931">
    <property type="entry name" value="HTH_LYSR"/>
    <property type="match status" value="1"/>
</dbReference>
<keyword evidence="3" id="KW-0238">DNA-binding</keyword>
<dbReference type="Gene3D" id="1.10.10.10">
    <property type="entry name" value="Winged helix-like DNA-binding domain superfamily/Winged helix DNA-binding domain"/>
    <property type="match status" value="1"/>
</dbReference>
<dbReference type="GO" id="GO:0043565">
    <property type="term" value="F:sequence-specific DNA binding"/>
    <property type="evidence" value="ECO:0007669"/>
    <property type="project" value="TreeGrafter"/>
</dbReference>
<dbReference type="OrthoDB" id="9812435at2"/>
<dbReference type="InterPro" id="IPR036388">
    <property type="entry name" value="WH-like_DNA-bd_sf"/>
</dbReference>
<sequence>MHRGDLADLTAFVAVADELSFRAAAARVGVTPSALSHAIRHLEQRLGIRLLHRTTRSVALTDSGQRLLARLRPAIAQITGALEDLDQERRRPFGRLRIHASAGAAAAVIAPVWDRFLATYPDVHLELGVDDGPVDVVAEGFDAPIGIRERAPADMIAVRVTRPMKVAVVGAPSYFARRDAPRTPDDLSRHSCVQYRWGDSMFVWSFERRGKTRRISVRGPVTVNSSGLAIRAAIDGLGIAYTIEARIEAFVRSGQLIRVLEDWSPSYEGYFLYYSGRRQVPAALRALIDMIRIGRDPPNARSAIENPVAKGTKRDRRGR</sequence>
<dbReference type="Pfam" id="PF00126">
    <property type="entry name" value="HTH_1"/>
    <property type="match status" value="1"/>
</dbReference>
<evidence type="ECO:0000256" key="4">
    <source>
        <dbReference type="ARBA" id="ARBA00023163"/>
    </source>
</evidence>
<proteinExistence type="inferred from homology"/>
<dbReference type="EMBL" id="BKAJ01000054">
    <property type="protein sequence ID" value="GEP56053.1"/>
    <property type="molecule type" value="Genomic_DNA"/>
</dbReference>
<comment type="caution">
    <text evidence="6">The sequence shown here is derived from an EMBL/GenBank/DDBJ whole genome shotgun (WGS) entry which is preliminary data.</text>
</comment>
<comment type="similarity">
    <text evidence="1">Belongs to the LysR transcriptional regulatory family.</text>
</comment>
<protein>
    <submittedName>
        <fullName evidence="6">LysR family transcriptional regulator</fullName>
    </submittedName>
</protein>
<dbReference type="RefSeq" id="WP_147150133.1">
    <property type="nucleotide sequence ID" value="NZ_BKAJ01000054.1"/>
</dbReference>
<keyword evidence="4" id="KW-0804">Transcription</keyword>